<name>A0A2T5BL06_9RHOB</name>
<dbReference type="Pfam" id="PF12833">
    <property type="entry name" value="HTH_18"/>
    <property type="match status" value="1"/>
</dbReference>
<dbReference type="Gene3D" id="1.10.10.60">
    <property type="entry name" value="Homeodomain-like"/>
    <property type="match status" value="1"/>
</dbReference>
<accession>A0A2T5BL06</accession>
<dbReference type="SUPFAM" id="SSF46689">
    <property type="entry name" value="Homeodomain-like"/>
    <property type="match status" value="1"/>
</dbReference>
<dbReference type="PROSITE" id="PS50110">
    <property type="entry name" value="RESPONSE_REGULATORY"/>
    <property type="match status" value="1"/>
</dbReference>
<dbReference type="AlphaFoldDB" id="A0A2T5BL06"/>
<dbReference type="Gene3D" id="3.40.50.2300">
    <property type="match status" value="1"/>
</dbReference>
<feature type="domain" description="Response regulatory" evidence="7">
    <location>
        <begin position="2"/>
        <end position="117"/>
    </location>
</feature>
<evidence type="ECO:0000313" key="8">
    <source>
        <dbReference type="EMBL" id="PTM99680.1"/>
    </source>
</evidence>
<dbReference type="SMART" id="SM00448">
    <property type="entry name" value="REC"/>
    <property type="match status" value="1"/>
</dbReference>
<gene>
    <name evidence="8" type="ORF">C8N32_1421</name>
</gene>
<dbReference type="PANTHER" id="PTHR44591:SF3">
    <property type="entry name" value="RESPONSE REGULATORY DOMAIN-CONTAINING PROTEIN"/>
    <property type="match status" value="1"/>
</dbReference>
<dbReference type="InterPro" id="IPR018060">
    <property type="entry name" value="HTH_AraC"/>
</dbReference>
<comment type="caution">
    <text evidence="8">The sequence shown here is derived from an EMBL/GenBank/DDBJ whole genome shotgun (WGS) entry which is preliminary data.</text>
</comment>
<evidence type="ECO:0000313" key="9">
    <source>
        <dbReference type="Proteomes" id="UP000243859"/>
    </source>
</evidence>
<dbReference type="GO" id="GO:0003700">
    <property type="term" value="F:DNA-binding transcription factor activity"/>
    <property type="evidence" value="ECO:0007669"/>
    <property type="project" value="InterPro"/>
</dbReference>
<protein>
    <submittedName>
        <fullName evidence="8">Helix-turn-helix protein</fullName>
    </submittedName>
</protein>
<proteinExistence type="predicted"/>
<keyword evidence="2" id="KW-0805">Transcription regulation</keyword>
<dbReference type="InterPro" id="IPR009057">
    <property type="entry name" value="Homeodomain-like_sf"/>
</dbReference>
<keyword evidence="1 4" id="KW-0597">Phosphoprotein</keyword>
<feature type="modified residue" description="4-aspartylphosphate" evidence="4">
    <location>
        <position position="50"/>
    </location>
</feature>
<dbReference type="GO" id="GO:0000160">
    <property type="term" value="P:phosphorelay signal transduction system"/>
    <property type="evidence" value="ECO:0007669"/>
    <property type="project" value="InterPro"/>
</dbReference>
<evidence type="ECO:0000256" key="5">
    <source>
        <dbReference type="SAM" id="MobiDB-lite"/>
    </source>
</evidence>
<dbReference type="PROSITE" id="PS01124">
    <property type="entry name" value="HTH_ARAC_FAMILY_2"/>
    <property type="match status" value="1"/>
</dbReference>
<dbReference type="SMART" id="SM00342">
    <property type="entry name" value="HTH_ARAC"/>
    <property type="match status" value="1"/>
</dbReference>
<feature type="region of interest" description="Disordered" evidence="5">
    <location>
        <begin position="253"/>
        <end position="283"/>
    </location>
</feature>
<evidence type="ECO:0000256" key="2">
    <source>
        <dbReference type="ARBA" id="ARBA00023015"/>
    </source>
</evidence>
<keyword evidence="3" id="KW-0804">Transcription</keyword>
<evidence type="ECO:0000256" key="1">
    <source>
        <dbReference type="ARBA" id="ARBA00022553"/>
    </source>
</evidence>
<dbReference type="Proteomes" id="UP000243859">
    <property type="component" value="Unassembled WGS sequence"/>
</dbReference>
<feature type="compositionally biased region" description="Basic and acidic residues" evidence="5">
    <location>
        <begin position="259"/>
        <end position="283"/>
    </location>
</feature>
<reference evidence="8 9" key="1">
    <citation type="submission" date="2018-04" db="EMBL/GenBank/DDBJ databases">
        <title>Genomic Encyclopedia of Archaeal and Bacterial Type Strains, Phase II (KMG-II): from individual species to whole genera.</title>
        <authorList>
            <person name="Goeker M."/>
        </authorList>
    </citation>
    <scope>NUCLEOTIDE SEQUENCE [LARGE SCALE GENOMIC DNA]</scope>
    <source>
        <strain evidence="8 9">DSM 18064</strain>
    </source>
</reference>
<dbReference type="GO" id="GO:0043565">
    <property type="term" value="F:sequence-specific DNA binding"/>
    <property type="evidence" value="ECO:0007669"/>
    <property type="project" value="InterPro"/>
</dbReference>
<keyword evidence="9" id="KW-1185">Reference proteome</keyword>
<dbReference type="InterPro" id="IPR050595">
    <property type="entry name" value="Bact_response_regulator"/>
</dbReference>
<evidence type="ECO:0000256" key="4">
    <source>
        <dbReference type="PROSITE-ProRule" id="PRU00169"/>
    </source>
</evidence>
<dbReference type="EMBL" id="QAAA01000042">
    <property type="protein sequence ID" value="PTM99680.1"/>
    <property type="molecule type" value="Genomic_DNA"/>
</dbReference>
<dbReference type="CDD" id="cd00156">
    <property type="entry name" value="REC"/>
    <property type="match status" value="1"/>
</dbReference>
<dbReference type="InterPro" id="IPR011006">
    <property type="entry name" value="CheY-like_superfamily"/>
</dbReference>
<sequence>MSILVVEDQNDFARLIQLALSQVCPVSVANSVAIAKERLLTQYFDFVLIDIGLGDGSGFEIAEFIRKHDELARVRIIFVSAEGGAAARDRALELGADDFIEKPIRLNELVLKVRNKLHHDRIARLGARSSGDAGAESAEQERFNATTEPFSSLFHNARSECEDIRMVMLLNRGNPNFRLEDAASALATSKRSLHRRLKHCFGQSFSKVMSSCRLEHGYRLLEAGHSVGFSAKSSGFRSSTHFSTAFHRQFGYPPSSLQKRGEHFTQVKGKDAGSGRSDDGSAS</sequence>
<evidence type="ECO:0000259" key="6">
    <source>
        <dbReference type="PROSITE" id="PS01124"/>
    </source>
</evidence>
<dbReference type="PANTHER" id="PTHR44591">
    <property type="entry name" value="STRESS RESPONSE REGULATOR PROTEIN 1"/>
    <property type="match status" value="1"/>
</dbReference>
<evidence type="ECO:0000259" key="7">
    <source>
        <dbReference type="PROSITE" id="PS50110"/>
    </source>
</evidence>
<dbReference type="Pfam" id="PF00072">
    <property type="entry name" value="Response_reg"/>
    <property type="match status" value="1"/>
</dbReference>
<dbReference type="SUPFAM" id="SSF52172">
    <property type="entry name" value="CheY-like"/>
    <property type="match status" value="1"/>
</dbReference>
<dbReference type="InterPro" id="IPR001789">
    <property type="entry name" value="Sig_transdc_resp-reg_receiver"/>
</dbReference>
<evidence type="ECO:0000256" key="3">
    <source>
        <dbReference type="ARBA" id="ARBA00023163"/>
    </source>
</evidence>
<dbReference type="OrthoDB" id="9801602at2"/>
<organism evidence="8 9">
    <name type="scientific">Rhodovulum imhoffii</name>
    <dbReference type="NCBI Taxonomy" id="365340"/>
    <lineage>
        <taxon>Bacteria</taxon>
        <taxon>Pseudomonadati</taxon>
        <taxon>Pseudomonadota</taxon>
        <taxon>Alphaproteobacteria</taxon>
        <taxon>Rhodobacterales</taxon>
        <taxon>Paracoccaceae</taxon>
        <taxon>Rhodovulum</taxon>
    </lineage>
</organism>
<feature type="domain" description="HTH araC/xylS-type" evidence="6">
    <location>
        <begin position="162"/>
        <end position="260"/>
    </location>
</feature>
<dbReference type="RefSeq" id="WP_107893695.1">
    <property type="nucleotide sequence ID" value="NZ_QAAA01000042.1"/>
</dbReference>